<name>A0A133NE31_9FUSO</name>
<keyword evidence="2" id="KW-1185">Reference proteome</keyword>
<comment type="caution">
    <text evidence="1">The sequence shown here is derived from an EMBL/GenBank/DDBJ whole genome shotgun (WGS) entry which is preliminary data.</text>
</comment>
<reference evidence="2" key="1">
    <citation type="submission" date="2016-01" db="EMBL/GenBank/DDBJ databases">
        <authorList>
            <person name="Mitreva M."/>
            <person name="Pepin K.H."/>
            <person name="Mihindukulasuriya K.A."/>
            <person name="Fulton R."/>
            <person name="Fronick C."/>
            <person name="O'Laughlin M."/>
            <person name="Miner T."/>
            <person name="Herter B."/>
            <person name="Rosa B.A."/>
            <person name="Cordes M."/>
            <person name="Tomlinson C."/>
            <person name="Wollam A."/>
            <person name="Palsikar V.B."/>
            <person name="Mardis E.R."/>
            <person name="Wilson R.K."/>
        </authorList>
    </citation>
    <scope>NUCLEOTIDE SEQUENCE [LARGE SCALE GENOMIC DNA]</scope>
    <source>
        <strain evidence="2">CMW8396</strain>
    </source>
</reference>
<dbReference type="EMBL" id="LRPX01000041">
    <property type="protein sequence ID" value="KXA14551.1"/>
    <property type="molecule type" value="Genomic_DNA"/>
</dbReference>
<dbReference type="AlphaFoldDB" id="A0A133NE31"/>
<sequence length="68" mass="8279">MGKTDRKEESTMQEKTYIYLGENIMEEGLIVKHKSLYTEGHMKKIRSMKNYKEYEKNFVDLEEYSKNY</sequence>
<proteinExistence type="predicted"/>
<organism evidence="1 2">
    <name type="scientific">Fusobacterium equinum</name>
    <dbReference type="NCBI Taxonomy" id="134605"/>
    <lineage>
        <taxon>Bacteria</taxon>
        <taxon>Fusobacteriati</taxon>
        <taxon>Fusobacteriota</taxon>
        <taxon>Fusobacteriia</taxon>
        <taxon>Fusobacteriales</taxon>
        <taxon>Fusobacteriaceae</taxon>
        <taxon>Fusobacterium</taxon>
    </lineage>
</organism>
<dbReference type="STRING" id="134605.HMPREF3206_00974"/>
<evidence type="ECO:0000313" key="1">
    <source>
        <dbReference type="EMBL" id="KXA14551.1"/>
    </source>
</evidence>
<dbReference type="RefSeq" id="WP_005964279.1">
    <property type="nucleotide sequence ID" value="NZ_KQ956534.1"/>
</dbReference>
<evidence type="ECO:0000313" key="2">
    <source>
        <dbReference type="Proteomes" id="UP000070617"/>
    </source>
</evidence>
<accession>A0A133NE31</accession>
<dbReference type="PATRIC" id="fig|134605.3.peg.967"/>
<protein>
    <submittedName>
        <fullName evidence="1">Uncharacterized protein</fullName>
    </submittedName>
</protein>
<gene>
    <name evidence="1" type="ORF">HMPREF3206_00974</name>
</gene>
<dbReference type="Proteomes" id="UP000070617">
    <property type="component" value="Unassembled WGS sequence"/>
</dbReference>